<dbReference type="EMBL" id="MDJD01000048">
    <property type="protein sequence ID" value="OEK07413.1"/>
    <property type="molecule type" value="Genomic_DNA"/>
</dbReference>
<evidence type="ECO:0000313" key="2">
    <source>
        <dbReference type="Proteomes" id="UP000095713"/>
    </source>
</evidence>
<dbReference type="Proteomes" id="UP000095713">
    <property type="component" value="Unassembled WGS sequence"/>
</dbReference>
<dbReference type="STRING" id="1849968.A8C32_18445"/>
<comment type="caution">
    <text evidence="1">The sequence shown here is derived from an EMBL/GenBank/DDBJ whole genome shotgun (WGS) entry which is preliminary data.</text>
</comment>
<gene>
    <name evidence="1" type="ORF">A8C32_18445</name>
</gene>
<keyword evidence="2" id="KW-1185">Reference proteome</keyword>
<protein>
    <submittedName>
        <fullName evidence="1">Uncharacterized protein</fullName>
    </submittedName>
</protein>
<proteinExistence type="predicted"/>
<evidence type="ECO:0000313" key="1">
    <source>
        <dbReference type="EMBL" id="OEK07413.1"/>
    </source>
</evidence>
<dbReference type="RefSeq" id="WP_069830901.1">
    <property type="nucleotide sequence ID" value="NZ_MDJD01000048.1"/>
</dbReference>
<sequence>METILKSSKDNKIVKQNIKLVDGLFTPSDASDIVNSVLDVKINHHKLKRLSITEGNSKDLCEYDNGRITELIDAKLDAKSFFSDAKLKGKKLKIEGTISISIQD</sequence>
<name>A0A1E5T7Q9_9FLAO</name>
<dbReference type="OrthoDB" id="1144758at2"/>
<organism evidence="1 2">
    <name type="scientific">Flavivirga aquatica</name>
    <dbReference type="NCBI Taxonomy" id="1849968"/>
    <lineage>
        <taxon>Bacteria</taxon>
        <taxon>Pseudomonadati</taxon>
        <taxon>Bacteroidota</taxon>
        <taxon>Flavobacteriia</taxon>
        <taxon>Flavobacteriales</taxon>
        <taxon>Flavobacteriaceae</taxon>
        <taxon>Flavivirga</taxon>
    </lineage>
</organism>
<accession>A0A1E5T7Q9</accession>
<reference evidence="1 2" key="1">
    <citation type="submission" date="2016-05" db="EMBL/GenBank/DDBJ databases">
        <title>Draft Genome Sequence of Algibacter sp. Strain SK-16 Isolated from the Surface Water of Aburatsubo Inlet.</title>
        <authorList>
            <person name="Wong S.-K."/>
            <person name="Yoshizawa S."/>
            <person name="Nakajima Y."/>
            <person name="Ogura Y."/>
            <person name="Tetsuya H."/>
            <person name="Hamasaki K."/>
        </authorList>
    </citation>
    <scope>NUCLEOTIDE SEQUENCE [LARGE SCALE GENOMIC DNA]</scope>
    <source>
        <strain evidence="1 2">SK-16</strain>
    </source>
</reference>
<dbReference type="AlphaFoldDB" id="A0A1E5T7Q9"/>